<dbReference type="SUPFAM" id="SSF52540">
    <property type="entry name" value="P-loop containing nucleoside triphosphate hydrolases"/>
    <property type="match status" value="1"/>
</dbReference>
<dbReference type="GO" id="GO:0004386">
    <property type="term" value="F:helicase activity"/>
    <property type="evidence" value="ECO:0007669"/>
    <property type="project" value="UniProtKB-KW"/>
</dbReference>
<dbReference type="Pfam" id="PF23002">
    <property type="entry name" value="PIN-like_DDX60"/>
    <property type="match status" value="1"/>
</dbReference>
<dbReference type="SMART" id="SM00487">
    <property type="entry name" value="DEXDc"/>
    <property type="match status" value="1"/>
</dbReference>
<dbReference type="InterPro" id="IPR052431">
    <property type="entry name" value="SKI2_subfamily_helicases"/>
</dbReference>
<dbReference type="InterPro" id="IPR014001">
    <property type="entry name" value="Helicase_ATP-bd"/>
</dbReference>
<keyword evidence="3" id="KW-0347">Helicase</keyword>
<dbReference type="SMART" id="SM00490">
    <property type="entry name" value="HELICc"/>
    <property type="match status" value="1"/>
</dbReference>
<sequence>MDPPETPENALRIWYTHLWAPKVDLIGDIAGKEPFIIHGESLIRHCLEESPANFQDGFQLLHAVYLVERFLSNFQKRGCDFDVVFFRDLRDLCVPYQSGFEYKYQLARTVIIKHLQRHARRCADNGARASVLEFDSLSSAEFEEYLQGLPIHFVLCHDGIESDDVKDTVALRYTIRRLISRGKNVAIINALEWKSSKAYAPLLSRSPTPLRPFPIKKELDSPFTPLFDPKDDRVHTLVTEHQDLTVRERLGLVACLSLLRMQKDGLIDGKHLDMQEKVQAFLLHLAVLKHCTLLERQHWVGSQRCHSHPEDSEFLCQVIQISWALLEKDEWMTELNVVDENWDLFDAIDGSLFYFILETLRTAKWLPDPIIETWRHLWSIFRSGAGASFSEYLPDLMHSKEEPLLRDSDGVQVSALPFSHPVLNDFLQDIKLTESQGMQDKSFKAVFEDLHHWHNTKPLLPTRRIERLGFFAMKKRQTLLASIVAYSASLTNARGKLIDPEIIVVKKDTASDAKNKKAIANTVKANKDKENKKSQSKKPGRQGNKPGGKESALRAAEELRLQKDSTKRGNTTALWNKTCRELEKEHSLPARYLKALVFLTDRTKDDNTALGYEVHLYLCHILARLWAKARPDARSEKSYLVALIWRWLQEIQTAKVSKTVNQAVQRLTNHLAIPFLALEVGNQTQELSFIINYDVFKSMKKTMPNYREMQLEYAAPYMDRRFDSQPDEKKRVPFEPDGWQRKVLDSIDADNSLLVIAPTSAGKTFISFYAMKKILEESDEGVLVYVAPTKALVNQIAAEVGARFTKSYRKQEGKSVWAIYTRDYRIQNPTGCQILVTVPHMLQILLLAPTNAKGPNAWSRRIKRIIFDEVHCIGQDTDGVVWEQLLLAAPCPVIALSATIGNPGPFREWLSQVQRSKGLKLDFIVHTARYSDLRKFCHIPQEREPFQGLHRNQSLPVPGLDEGEDCCTSLRFIHPVAALTERARTALDDLSLEARDCLHLWKTMKKVLSDEDIVKLGVPDPSTILPETITKSDVLQWETELKQALRRIIERPGSAFQDIRSSLEPCWTKEKALPSDVGVKRVDDLESLFNLAIDLYSQGALPALIFHYDTHGCELIMKLILMRLVEAEKEWKKKSPAWAQKLKDFEAWQKSESLQQKKKPVQRNKGDAIDGSRISKLEQLREEANADISPWKSFKPNDPLEQFNFADTKKMQMSEVVEMISALRGQVEPWLLEALRRGLGVHHSSLNRQYRQTVEVMFRKGYLRLVAATGTLALGINMPCKTVIFHGDSVFLTAQNFRQASGRAGRRGFDLLGNVVFSRIPRERVYEIMSARLPGLNGQFPMSTTLILRLFSLLHGSDNCDFAVNMVKSLLSQTRLYLGGPESEMSIKHHVRFSIEYLRRQNLLSATGVPINFASIIGHLYFMENAVFAFHSLLSGGYFHALCSDIHVNRDRVLLEMMLVLSHLFVRVPAKRTERMVKVAKRSSSVIFLPPLPQNAESLLLQHNEETLSIFKRYVQSYVSHSLKGKRDRMLPFTQTAVGQEEPIHWVSADSEASRMVRSPFVALSGNADNFKTIHDLCQTVRGDVFLEESAIPSIPIWPHDTDVEFNAYLYDFYKHGSMAVLVRDNGIRRGDVWFHLKEFSRTLSTIISSLTILMDANEMVSEEDFEDFESEAEMVSMDDGTISDPNGEGSSTETPPSSATLFSQDEDDYATAGAYQKGSLLKVLQAFIILRDEFDTKFRRVWA</sequence>
<dbReference type="PROSITE" id="PS51192">
    <property type="entry name" value="HELICASE_ATP_BIND_1"/>
    <property type="match status" value="1"/>
</dbReference>
<dbReference type="InterPro" id="IPR059032">
    <property type="entry name" value="WHD_DDX60"/>
</dbReference>
<reference evidence="8 9" key="1">
    <citation type="submission" date="2017-02" db="EMBL/GenBank/DDBJ databases">
        <title>Genomes of Trichoderma spp. with biocontrol activity.</title>
        <authorList>
            <person name="Gardiner D."/>
            <person name="Kazan K."/>
            <person name="Vos C."/>
            <person name="Harvey P."/>
        </authorList>
    </citation>
    <scope>NUCLEOTIDE SEQUENCE [LARGE SCALE GENOMIC DNA]</scope>
    <source>
        <strain evidence="8 9">A5MH</strain>
    </source>
</reference>
<dbReference type="PANTHER" id="PTHR44533:SF4">
    <property type="entry name" value="DEAD_H RNA HELICASE, PUTATIVE-RELATED"/>
    <property type="match status" value="1"/>
</dbReference>
<feature type="domain" description="Helicase C-terminal" evidence="7">
    <location>
        <begin position="1176"/>
        <end position="1348"/>
    </location>
</feature>
<dbReference type="GO" id="GO:0005524">
    <property type="term" value="F:ATP binding"/>
    <property type="evidence" value="ECO:0007669"/>
    <property type="project" value="UniProtKB-KW"/>
</dbReference>
<evidence type="ECO:0008006" key="10">
    <source>
        <dbReference type="Google" id="ProtNLM"/>
    </source>
</evidence>
<evidence type="ECO:0000256" key="2">
    <source>
        <dbReference type="ARBA" id="ARBA00022801"/>
    </source>
</evidence>
<evidence type="ECO:0000259" key="7">
    <source>
        <dbReference type="PROSITE" id="PS51194"/>
    </source>
</evidence>
<evidence type="ECO:0000256" key="3">
    <source>
        <dbReference type="ARBA" id="ARBA00022806"/>
    </source>
</evidence>
<dbReference type="InterPro" id="IPR011545">
    <property type="entry name" value="DEAD/DEAH_box_helicase_dom"/>
</dbReference>
<dbReference type="Pfam" id="PF00271">
    <property type="entry name" value="Helicase_C"/>
    <property type="match status" value="1"/>
</dbReference>
<comment type="caution">
    <text evidence="8">The sequence shown here is derived from an EMBL/GenBank/DDBJ whole genome shotgun (WGS) entry which is preliminary data.</text>
</comment>
<dbReference type="OrthoDB" id="2320933at2759"/>
<keyword evidence="1" id="KW-0547">Nucleotide-binding</keyword>
<dbReference type="PANTHER" id="PTHR44533">
    <property type="entry name" value="DEAD/H RNA HELICASE, PUTATIVE-RELATED"/>
    <property type="match status" value="1"/>
</dbReference>
<dbReference type="Proteomes" id="UP000236546">
    <property type="component" value="Unassembled WGS sequence"/>
</dbReference>
<organism evidence="8 9">
    <name type="scientific">Trichoderma gamsii</name>
    <dbReference type="NCBI Taxonomy" id="398673"/>
    <lineage>
        <taxon>Eukaryota</taxon>
        <taxon>Fungi</taxon>
        <taxon>Dikarya</taxon>
        <taxon>Ascomycota</taxon>
        <taxon>Pezizomycotina</taxon>
        <taxon>Sordariomycetes</taxon>
        <taxon>Hypocreomycetidae</taxon>
        <taxon>Hypocreales</taxon>
        <taxon>Hypocreaceae</taxon>
        <taxon>Trichoderma</taxon>
    </lineage>
</organism>
<dbReference type="InterPro" id="IPR027417">
    <property type="entry name" value="P-loop_NTPase"/>
</dbReference>
<dbReference type="Gene3D" id="3.40.50.300">
    <property type="entry name" value="P-loop containing nucleotide triphosphate hydrolases"/>
    <property type="match status" value="2"/>
</dbReference>
<protein>
    <recommendedName>
        <fullName evidence="10">DEAD/DEAH box helicase</fullName>
    </recommendedName>
</protein>
<feature type="region of interest" description="Disordered" evidence="5">
    <location>
        <begin position="516"/>
        <end position="553"/>
    </location>
</feature>
<evidence type="ECO:0000256" key="5">
    <source>
        <dbReference type="SAM" id="MobiDB-lite"/>
    </source>
</evidence>
<dbReference type="Pfam" id="PF00270">
    <property type="entry name" value="DEAD"/>
    <property type="match status" value="1"/>
</dbReference>
<gene>
    <name evidence="8" type="ORF">TGAMA5MH_04193</name>
</gene>
<dbReference type="GO" id="GO:0016787">
    <property type="term" value="F:hydrolase activity"/>
    <property type="evidence" value="ECO:0007669"/>
    <property type="project" value="UniProtKB-KW"/>
</dbReference>
<feature type="region of interest" description="Disordered" evidence="5">
    <location>
        <begin position="1678"/>
        <end position="1703"/>
    </location>
</feature>
<evidence type="ECO:0000313" key="9">
    <source>
        <dbReference type="Proteomes" id="UP000236546"/>
    </source>
</evidence>
<dbReference type="InterPro" id="IPR055124">
    <property type="entry name" value="PIN-like_DDX60"/>
</dbReference>
<dbReference type="GO" id="GO:0003676">
    <property type="term" value="F:nucleic acid binding"/>
    <property type="evidence" value="ECO:0007669"/>
    <property type="project" value="InterPro"/>
</dbReference>
<evidence type="ECO:0000259" key="6">
    <source>
        <dbReference type="PROSITE" id="PS51192"/>
    </source>
</evidence>
<feature type="domain" description="Helicase ATP-binding" evidence="6">
    <location>
        <begin position="744"/>
        <end position="918"/>
    </location>
</feature>
<accession>A0A2K0TEF2</accession>
<feature type="compositionally biased region" description="Polar residues" evidence="5">
    <location>
        <begin position="1689"/>
        <end position="1703"/>
    </location>
</feature>
<evidence type="ECO:0000256" key="1">
    <source>
        <dbReference type="ARBA" id="ARBA00022741"/>
    </source>
</evidence>
<dbReference type="Pfam" id="PF26076">
    <property type="entry name" value="WHD_DDX60"/>
    <property type="match status" value="1"/>
</dbReference>
<keyword evidence="2" id="KW-0378">Hydrolase</keyword>
<evidence type="ECO:0000313" key="8">
    <source>
        <dbReference type="EMBL" id="PNP43909.1"/>
    </source>
</evidence>
<proteinExistence type="predicted"/>
<evidence type="ECO:0000256" key="4">
    <source>
        <dbReference type="ARBA" id="ARBA00022840"/>
    </source>
</evidence>
<keyword evidence="4" id="KW-0067">ATP-binding</keyword>
<dbReference type="FunFam" id="3.40.50.300:FF:001039">
    <property type="entry name" value="ATP-dependent RNA helicase DDX60"/>
    <property type="match status" value="1"/>
</dbReference>
<dbReference type="EMBL" id="MTYH01000036">
    <property type="protein sequence ID" value="PNP43909.1"/>
    <property type="molecule type" value="Genomic_DNA"/>
</dbReference>
<dbReference type="GO" id="GO:0005737">
    <property type="term" value="C:cytoplasm"/>
    <property type="evidence" value="ECO:0007669"/>
    <property type="project" value="TreeGrafter"/>
</dbReference>
<dbReference type="PROSITE" id="PS51194">
    <property type="entry name" value="HELICASE_CTER"/>
    <property type="match status" value="1"/>
</dbReference>
<name>A0A2K0TEF2_9HYPO</name>
<dbReference type="InterPro" id="IPR001650">
    <property type="entry name" value="Helicase_C-like"/>
</dbReference>